<organism evidence="8 9">
    <name type="scientific">Anoxybacillus andreesenii</name>
    <dbReference type="NCBI Taxonomy" id="1325932"/>
    <lineage>
        <taxon>Bacteria</taxon>
        <taxon>Bacillati</taxon>
        <taxon>Bacillota</taxon>
        <taxon>Bacilli</taxon>
        <taxon>Bacillales</taxon>
        <taxon>Anoxybacillaceae</taxon>
        <taxon>Anoxybacillus</taxon>
    </lineage>
</organism>
<keyword evidence="4 7" id="KW-0812">Transmembrane</keyword>
<feature type="transmembrane region" description="Helical" evidence="7">
    <location>
        <begin position="289"/>
        <end position="309"/>
    </location>
</feature>
<dbReference type="InterPro" id="IPR002528">
    <property type="entry name" value="MATE_fam"/>
</dbReference>
<evidence type="ECO:0000313" key="9">
    <source>
        <dbReference type="Proteomes" id="UP001231362"/>
    </source>
</evidence>
<feature type="transmembrane region" description="Helical" evidence="7">
    <location>
        <begin position="135"/>
        <end position="155"/>
    </location>
</feature>
<keyword evidence="9" id="KW-1185">Reference proteome</keyword>
<evidence type="ECO:0000256" key="7">
    <source>
        <dbReference type="SAM" id="Phobius"/>
    </source>
</evidence>
<sequence length="456" mass="49826">MSTTLNETKSFVKPMITFLIPVIFASVLQSLGQVFGIIIVGQTLGVDSLAAISAFFPLFFFLISFAIGIGSGSSILVGQTYGGGDIPKMKEVVGVTLFFTIIISIAVALIGGLLTKDILKWMGTPENILTESAEYARILFVTLPITFLYMCYTTFMRGVGDSKTPFYFLVISVVLNIALLPILIFGWLGLPEFGLNGAAYAAVLSNFITFMILLIYLHKKNHVLKLDSVILKHFHLKGSVLKALLKLAIPTSISMVSIALSEVAVITFVNEYGSNATAAYGIVNQIASYVQIPAMSISIAISVFVAQAVGSENIANIKHITKIGILLNYLLGGILILILYLIPIPILGIFLDNPDTIHIAKGLIIISFWGYVILGHTQAISATMRATGTVFWPTIFTITSILLIEVPIAYFLSHYTALGINGIWLAYPIAFIVNFLSQTTYHQFFWKRKSLKIMVQ</sequence>
<dbReference type="PANTHER" id="PTHR43549">
    <property type="entry name" value="MULTIDRUG RESISTANCE PROTEIN YPNP-RELATED"/>
    <property type="match status" value="1"/>
</dbReference>
<feature type="transmembrane region" description="Helical" evidence="7">
    <location>
        <begin position="50"/>
        <end position="71"/>
    </location>
</feature>
<keyword evidence="3" id="KW-1003">Cell membrane</keyword>
<comment type="subcellular location">
    <subcellularLocation>
        <location evidence="1">Cell membrane</location>
        <topology evidence="1">Multi-pass membrane protein</topology>
    </subcellularLocation>
</comment>
<feature type="transmembrane region" description="Helical" evidence="7">
    <location>
        <begin position="424"/>
        <end position="446"/>
    </location>
</feature>
<dbReference type="InterPro" id="IPR052031">
    <property type="entry name" value="Membrane_Transporter-Flippase"/>
</dbReference>
<dbReference type="PIRSF" id="PIRSF006603">
    <property type="entry name" value="DinF"/>
    <property type="match status" value="1"/>
</dbReference>
<feature type="transmembrane region" description="Helical" evidence="7">
    <location>
        <begin position="199"/>
        <end position="217"/>
    </location>
</feature>
<accession>A0ABT9VAH6</accession>
<protein>
    <submittedName>
        <fullName evidence="8">MATE family efflux protein</fullName>
    </submittedName>
</protein>
<feature type="transmembrane region" description="Helical" evidence="7">
    <location>
        <begin position="247"/>
        <end position="269"/>
    </location>
</feature>
<keyword evidence="5 7" id="KW-1133">Transmembrane helix</keyword>
<evidence type="ECO:0000256" key="4">
    <source>
        <dbReference type="ARBA" id="ARBA00022692"/>
    </source>
</evidence>
<name>A0ABT9VAH6_9BACL</name>
<evidence type="ECO:0000313" key="8">
    <source>
        <dbReference type="EMBL" id="MDQ0157934.1"/>
    </source>
</evidence>
<dbReference type="RefSeq" id="WP_307152371.1">
    <property type="nucleotide sequence ID" value="NZ_JAUSTU010000048.1"/>
</dbReference>
<evidence type="ECO:0000256" key="5">
    <source>
        <dbReference type="ARBA" id="ARBA00022989"/>
    </source>
</evidence>
<dbReference type="PANTHER" id="PTHR43549:SF3">
    <property type="entry name" value="MULTIDRUG RESISTANCE PROTEIN YPNP-RELATED"/>
    <property type="match status" value="1"/>
</dbReference>
<dbReference type="Proteomes" id="UP001231362">
    <property type="component" value="Unassembled WGS sequence"/>
</dbReference>
<comment type="caution">
    <text evidence="8">The sequence shown here is derived from an EMBL/GenBank/DDBJ whole genome shotgun (WGS) entry which is preliminary data.</text>
</comment>
<keyword evidence="2" id="KW-0813">Transport</keyword>
<dbReference type="NCBIfam" id="TIGR00797">
    <property type="entry name" value="matE"/>
    <property type="match status" value="1"/>
</dbReference>
<evidence type="ECO:0000256" key="6">
    <source>
        <dbReference type="ARBA" id="ARBA00023136"/>
    </source>
</evidence>
<feature type="transmembrane region" description="Helical" evidence="7">
    <location>
        <begin position="357"/>
        <end position="377"/>
    </location>
</feature>
<feature type="transmembrane region" description="Helical" evidence="7">
    <location>
        <begin position="329"/>
        <end position="351"/>
    </location>
</feature>
<feature type="transmembrane region" description="Helical" evidence="7">
    <location>
        <begin position="92"/>
        <end position="115"/>
    </location>
</feature>
<feature type="transmembrane region" description="Helical" evidence="7">
    <location>
        <begin position="389"/>
        <end position="412"/>
    </location>
</feature>
<dbReference type="EMBL" id="JAUSTU010000048">
    <property type="protein sequence ID" value="MDQ0157934.1"/>
    <property type="molecule type" value="Genomic_DNA"/>
</dbReference>
<feature type="transmembrane region" description="Helical" evidence="7">
    <location>
        <begin position="167"/>
        <end position="187"/>
    </location>
</feature>
<dbReference type="InterPro" id="IPR048279">
    <property type="entry name" value="MdtK-like"/>
</dbReference>
<evidence type="ECO:0000256" key="2">
    <source>
        <dbReference type="ARBA" id="ARBA00022448"/>
    </source>
</evidence>
<proteinExistence type="predicted"/>
<reference evidence="8 9" key="1">
    <citation type="submission" date="2023-07" db="EMBL/GenBank/DDBJ databases">
        <title>Genomic Encyclopedia of Type Strains, Phase IV (KMG-IV): sequencing the most valuable type-strain genomes for metagenomic binning, comparative biology and taxonomic classification.</title>
        <authorList>
            <person name="Goeker M."/>
        </authorList>
    </citation>
    <scope>NUCLEOTIDE SEQUENCE [LARGE SCALE GENOMIC DNA]</scope>
    <source>
        <strain evidence="8 9">DSM 23948</strain>
    </source>
</reference>
<feature type="transmembrane region" description="Helical" evidence="7">
    <location>
        <begin position="18"/>
        <end position="44"/>
    </location>
</feature>
<dbReference type="CDD" id="cd13138">
    <property type="entry name" value="MATE_yoeA_like"/>
    <property type="match status" value="1"/>
</dbReference>
<evidence type="ECO:0000256" key="1">
    <source>
        <dbReference type="ARBA" id="ARBA00004651"/>
    </source>
</evidence>
<gene>
    <name evidence="8" type="ORF">J2S07_004307</name>
</gene>
<evidence type="ECO:0000256" key="3">
    <source>
        <dbReference type="ARBA" id="ARBA00022475"/>
    </source>
</evidence>
<dbReference type="Pfam" id="PF01554">
    <property type="entry name" value="MatE"/>
    <property type="match status" value="2"/>
</dbReference>
<keyword evidence="6 7" id="KW-0472">Membrane</keyword>